<evidence type="ECO:0000313" key="2">
    <source>
        <dbReference type="Proteomes" id="UP001337305"/>
    </source>
</evidence>
<name>A0ABU7XMZ8_9FLAO</name>
<sequence length="529" mass="59323">MSNWSLNNYDHLKYGPLLGISDEGSAASEIMMASKKGAKKTANQHFEEQESGLIYDAERMTSAGEVPVGPEEYEQIINGSLNSLLYSTNVGVRVNARLYQPLPEFFISDARENMDLLVTKIKEVFAPFNNTINGIPRPLSIRLVLSPTDTKPFDTLKGLKSRIDDLRTQGDLSTPEIHRVSILTIFNKEITQQDDFDFIKQCIVKAAELKIRVIAIDGHKVEAARKRLSVQGILNVLGSGHAIKLLKFAQQHGVLLRYRYAVDVQSAARTIWTGLFSAKTNGLDAAKYGLVPLQFEDQRHVIEIIQKWMNDWTAVPAFYVDTPMLTNDDVYLSDRCQDALIKWLNMVNEKGVKTVLVDCPDRINPRIDTPGKETARRLIKLDENDETDRGVLTYSQIKEVVSHSKKIGVNILWSGGIRPQNAYELGKMEVAGIFTTSSTSIRIPVGNVLASDWQMASEVEPTSEGIQKVHSLLQAGFLSSKLKDSNKDLVKQLDDKAQILMNTERPFDQELDDLKSVLVTGWQLCWNQS</sequence>
<dbReference type="EMBL" id="JAODOP010000001">
    <property type="protein sequence ID" value="MEF3831883.1"/>
    <property type="molecule type" value="Genomic_DNA"/>
</dbReference>
<dbReference type="Proteomes" id="UP001337305">
    <property type="component" value="Unassembled WGS sequence"/>
</dbReference>
<dbReference type="RefSeq" id="WP_303308881.1">
    <property type="nucleotide sequence ID" value="NZ_JAODOP010000001.1"/>
</dbReference>
<comment type="caution">
    <text evidence="1">The sequence shown here is derived from an EMBL/GenBank/DDBJ whole genome shotgun (WGS) entry which is preliminary data.</text>
</comment>
<protein>
    <submittedName>
        <fullName evidence="1">Uncharacterized protein</fullName>
    </submittedName>
</protein>
<accession>A0ABU7XMZ8</accession>
<evidence type="ECO:0000313" key="1">
    <source>
        <dbReference type="EMBL" id="MEF3831883.1"/>
    </source>
</evidence>
<reference evidence="1 2" key="1">
    <citation type="submission" date="2022-09" db="EMBL/GenBank/DDBJ databases">
        <title>Genome sequencing of Flavivirga sp. MEBiC05379.</title>
        <authorList>
            <person name="Oh H.-M."/>
            <person name="Kwon K.K."/>
            <person name="Park M.J."/>
            <person name="Yang S.-H."/>
        </authorList>
    </citation>
    <scope>NUCLEOTIDE SEQUENCE [LARGE SCALE GENOMIC DNA]</scope>
    <source>
        <strain evidence="1 2">MEBiC05379</strain>
    </source>
</reference>
<keyword evidence="2" id="KW-1185">Reference proteome</keyword>
<organism evidence="1 2">
    <name type="scientific">Flavivirga spongiicola</name>
    <dbReference type="NCBI Taxonomy" id="421621"/>
    <lineage>
        <taxon>Bacteria</taxon>
        <taxon>Pseudomonadati</taxon>
        <taxon>Bacteroidota</taxon>
        <taxon>Flavobacteriia</taxon>
        <taxon>Flavobacteriales</taxon>
        <taxon>Flavobacteriaceae</taxon>
        <taxon>Flavivirga</taxon>
    </lineage>
</organism>
<gene>
    <name evidence="1" type="ORF">N1F79_01970</name>
</gene>
<proteinExistence type="predicted"/>